<dbReference type="PANTHER" id="PTHR35813">
    <property type="entry name" value="INNER MEMBRANE PROTEIN YBAN"/>
    <property type="match status" value="1"/>
</dbReference>
<sequence>MFGVARIIHKITVDGKSCDTLFLNKIDKGIYLVVKQTLWLFFGLLSLMLGIVGVVLPLLPTTPFVLLAAFCFSKGSTRLHTWLLEHRLFGQLIADWQQYGVISFRAKLIATFSMVAMISYPLFYLPFALWLKIAVSIVMLLVLLFIWTRPSSH</sequence>
<evidence type="ECO:0000313" key="2">
    <source>
        <dbReference type="EMBL" id="OUL57622.1"/>
    </source>
</evidence>
<proteinExistence type="predicted"/>
<keyword evidence="1" id="KW-0812">Transmembrane</keyword>
<evidence type="ECO:0008006" key="4">
    <source>
        <dbReference type="Google" id="ProtNLM"/>
    </source>
</evidence>
<dbReference type="GO" id="GO:0005886">
    <property type="term" value="C:plasma membrane"/>
    <property type="evidence" value="ECO:0007669"/>
    <property type="project" value="TreeGrafter"/>
</dbReference>
<dbReference type="InterPro" id="IPR007401">
    <property type="entry name" value="DUF454"/>
</dbReference>
<keyword evidence="1" id="KW-1133">Transmembrane helix</keyword>
<feature type="transmembrane region" description="Helical" evidence="1">
    <location>
        <begin position="38"/>
        <end position="58"/>
    </location>
</feature>
<organism evidence="2 3">
    <name type="scientific">Pseudoalteromonas ulvae</name>
    <dbReference type="NCBI Taxonomy" id="107327"/>
    <lineage>
        <taxon>Bacteria</taxon>
        <taxon>Pseudomonadati</taxon>
        <taxon>Pseudomonadota</taxon>
        <taxon>Gammaproteobacteria</taxon>
        <taxon>Alteromonadales</taxon>
        <taxon>Pseudoalteromonadaceae</taxon>
        <taxon>Pseudoalteromonas</taxon>
    </lineage>
</organism>
<accession>A0A244CPU7</accession>
<gene>
    <name evidence="2" type="ORF">B1199_11180</name>
</gene>
<name>A0A244CPU7_PSEDV</name>
<keyword evidence="3" id="KW-1185">Reference proteome</keyword>
<dbReference type="Proteomes" id="UP000194841">
    <property type="component" value="Unassembled WGS sequence"/>
</dbReference>
<comment type="caution">
    <text evidence="2">The sequence shown here is derived from an EMBL/GenBank/DDBJ whole genome shotgun (WGS) entry which is preliminary data.</text>
</comment>
<keyword evidence="1" id="KW-0472">Membrane</keyword>
<dbReference type="EMBL" id="MWPV01000003">
    <property type="protein sequence ID" value="OUL57622.1"/>
    <property type="molecule type" value="Genomic_DNA"/>
</dbReference>
<dbReference type="Pfam" id="PF04304">
    <property type="entry name" value="DUF454"/>
    <property type="match status" value="1"/>
</dbReference>
<dbReference type="PANTHER" id="PTHR35813:SF1">
    <property type="entry name" value="INNER MEMBRANE PROTEIN YBAN"/>
    <property type="match status" value="1"/>
</dbReference>
<dbReference type="OrthoDB" id="9816293at2"/>
<dbReference type="AlphaFoldDB" id="A0A244CPU7"/>
<evidence type="ECO:0000313" key="3">
    <source>
        <dbReference type="Proteomes" id="UP000194841"/>
    </source>
</evidence>
<protein>
    <recommendedName>
        <fullName evidence="4">Inner membrane protein</fullName>
    </recommendedName>
</protein>
<reference evidence="2 3" key="1">
    <citation type="submission" date="2017-02" db="EMBL/GenBank/DDBJ databases">
        <title>Pseudoalteromonas ulvae TC14 Genome.</title>
        <authorList>
            <person name="Molmeret M."/>
        </authorList>
    </citation>
    <scope>NUCLEOTIDE SEQUENCE [LARGE SCALE GENOMIC DNA]</scope>
    <source>
        <strain evidence="2">TC14</strain>
    </source>
</reference>
<feature type="transmembrane region" description="Helical" evidence="1">
    <location>
        <begin position="129"/>
        <end position="147"/>
    </location>
</feature>
<evidence type="ECO:0000256" key="1">
    <source>
        <dbReference type="SAM" id="Phobius"/>
    </source>
</evidence>